<keyword evidence="4" id="KW-0159">Chromosome partition</keyword>
<dbReference type="Pfam" id="PF02996">
    <property type="entry name" value="Prefoldin"/>
    <property type="match status" value="1"/>
</dbReference>
<feature type="compositionally biased region" description="Polar residues" evidence="5">
    <location>
        <begin position="1296"/>
        <end position="1314"/>
    </location>
</feature>
<evidence type="ECO:0000313" key="7">
    <source>
        <dbReference type="EMBL" id="KAK3556797.1"/>
    </source>
</evidence>
<gene>
    <name evidence="7" type="ORF">QTP70_020485</name>
</gene>
<dbReference type="GO" id="GO:0005737">
    <property type="term" value="C:cytoplasm"/>
    <property type="evidence" value="ECO:0007669"/>
    <property type="project" value="TreeGrafter"/>
</dbReference>
<dbReference type="PANTHER" id="PTHR12792:SF0">
    <property type="entry name" value="SEPARIN"/>
    <property type="match status" value="1"/>
</dbReference>
<dbReference type="Proteomes" id="UP001274896">
    <property type="component" value="Unassembled WGS sequence"/>
</dbReference>
<comment type="caution">
    <text evidence="7">The sequence shown here is derived from an EMBL/GenBank/DDBJ whole genome shotgun (WGS) entry which is preliminary data.</text>
</comment>
<evidence type="ECO:0000259" key="6">
    <source>
        <dbReference type="PROSITE" id="PS51700"/>
    </source>
</evidence>
<dbReference type="EC" id="3.4.22.49" evidence="2"/>
<dbReference type="GO" id="GO:0004197">
    <property type="term" value="F:cysteine-type endopeptidase activity"/>
    <property type="evidence" value="ECO:0007669"/>
    <property type="project" value="InterPro"/>
</dbReference>
<dbReference type="Gene3D" id="1.25.40.10">
    <property type="entry name" value="Tetratricopeptide repeat domain"/>
    <property type="match status" value="1"/>
</dbReference>
<feature type="region of interest" description="Disordered" evidence="5">
    <location>
        <begin position="1284"/>
        <end position="1332"/>
    </location>
</feature>
<name>A0AAE0RJN9_9TELE</name>
<dbReference type="InterPro" id="IPR004127">
    <property type="entry name" value="Prefoldin_subunit_alpha"/>
</dbReference>
<dbReference type="GO" id="GO:0005813">
    <property type="term" value="C:centrosome"/>
    <property type="evidence" value="ECO:0007669"/>
    <property type="project" value="TreeGrafter"/>
</dbReference>
<keyword evidence="8" id="KW-1185">Reference proteome</keyword>
<dbReference type="GO" id="GO:0072686">
    <property type="term" value="C:mitotic spindle"/>
    <property type="evidence" value="ECO:0007669"/>
    <property type="project" value="TreeGrafter"/>
</dbReference>
<evidence type="ECO:0000256" key="2">
    <source>
        <dbReference type="ARBA" id="ARBA00012489"/>
    </source>
</evidence>
<dbReference type="PANTHER" id="PTHR12792">
    <property type="entry name" value="EXTRA SPINDLE POLES 1-RELATED"/>
    <property type="match status" value="1"/>
</dbReference>
<evidence type="ECO:0000256" key="3">
    <source>
        <dbReference type="ARBA" id="ARBA00022801"/>
    </source>
</evidence>
<feature type="region of interest" description="Disordered" evidence="5">
    <location>
        <begin position="1394"/>
        <end position="1415"/>
    </location>
</feature>
<evidence type="ECO:0000256" key="1">
    <source>
        <dbReference type="ARBA" id="ARBA00000451"/>
    </source>
</evidence>
<feature type="non-terminal residue" evidence="7">
    <location>
        <position position="1"/>
    </location>
</feature>
<dbReference type="InterPro" id="IPR011990">
    <property type="entry name" value="TPR-like_helical_dom_sf"/>
</dbReference>
<proteinExistence type="predicted"/>
<dbReference type="Gene3D" id="1.10.287.370">
    <property type="match status" value="1"/>
</dbReference>
<accession>A0AAE0RJN9</accession>
<dbReference type="GO" id="GO:0051307">
    <property type="term" value="P:meiotic chromosome separation"/>
    <property type="evidence" value="ECO:0007669"/>
    <property type="project" value="TreeGrafter"/>
</dbReference>
<dbReference type="EMBL" id="JAUCMX010000001">
    <property type="protein sequence ID" value="KAK3556797.1"/>
    <property type="molecule type" value="Genomic_DNA"/>
</dbReference>
<organism evidence="7 8">
    <name type="scientific">Hemibagrus guttatus</name>
    <dbReference type="NCBI Taxonomy" id="175788"/>
    <lineage>
        <taxon>Eukaryota</taxon>
        <taxon>Metazoa</taxon>
        <taxon>Chordata</taxon>
        <taxon>Craniata</taxon>
        <taxon>Vertebrata</taxon>
        <taxon>Euteleostomi</taxon>
        <taxon>Actinopterygii</taxon>
        <taxon>Neopterygii</taxon>
        <taxon>Teleostei</taxon>
        <taxon>Ostariophysi</taxon>
        <taxon>Siluriformes</taxon>
        <taxon>Bagridae</taxon>
        <taxon>Hemibagrus</taxon>
    </lineage>
</organism>
<dbReference type="GO" id="GO:0006508">
    <property type="term" value="P:proteolysis"/>
    <property type="evidence" value="ECO:0007669"/>
    <property type="project" value="InterPro"/>
</dbReference>
<feature type="region of interest" description="Disordered" evidence="5">
    <location>
        <begin position="1427"/>
        <end position="1535"/>
    </location>
</feature>
<dbReference type="NCBIfam" id="TIGR00293">
    <property type="entry name" value="prefoldin subunit alpha"/>
    <property type="match status" value="1"/>
</dbReference>
<comment type="catalytic activity">
    <reaction evidence="1">
        <text>All bonds known to be hydrolyzed by this endopeptidase have arginine in P1 and an acidic residue in P4. P6 is often occupied by an acidic residue or by a hydroxy-amino-acid residue, the phosphorylation of which enhances cleavage.</text>
        <dbReference type="EC" id="3.4.22.49"/>
    </reaction>
</comment>
<keyword evidence="3" id="KW-0378">Hydrolase</keyword>
<evidence type="ECO:0000313" key="8">
    <source>
        <dbReference type="Proteomes" id="UP001274896"/>
    </source>
</evidence>
<sequence length="2322" mass="255799">MKCLKTDDYVQRILCVKDTVILHDELKKRVKDGLGPFGRTACDRIIRACNQRLSGGGGALEPELQERLVDLVELAAQGYGSVTEPGVQSSSLYLEKIIFHILQKLVTCGAHAAAGRLGDFMYLRLKGVSSEVEDFSVLVRNCFAVLWNGSNGTQASSLLPRERLGGQLQALRFRLLEKTPSTSSKVPLFVEEALNEYERSRGSLSQDDAVFLLSEFRTRFLGAHVEQDHALTPPMVAVRCEAVVKVCKLLCKNRLWDEAARLVDGELAEGLCPVLGVASRAVRLHRGLSTGGKCSKEFTDCARILRGLPDALGDAESHALLEACQLAVWATEAGQTKGMGGVTLLASFSFWEEYQEFLIKQQKSSSSQQLQYSLCFSLYQGFISTYDSLHTSQDSVTEFLDRVVLYCQGTAGRLMTELRKLSNDGFFLKAVCVVNNVVYELFNRKLYEEAYGLVEIICQELSKDCPSSFPVDRVNRCFMLAVQCSRRASQLDRALDWVVRWIQVLGSRVLDHLTEPVSLWVKTKCDAARAGEEDTRLRTLRDGLGAVTVDEEVLLCLLEEELRVYKEQSGDTTQERYNTLCDLLDICHEETTHTLRRATYLCEMAQVVCYRDFSEQTDCSAVDFVQEALRLLEEEPETVENSDRLKDEKAHASLWLYICMLEANLQEAVDKEKRLRAVQEGSKTAAGADLDPVPTNDLEYEDKQKLQESQLVYDGLCFNLSEHNKHIKPLDTCLSLWTTLLKDDSVPAVKDPKHTASAILLMAALYTLMGKPLQALECYKLAVSLFRLLGDVQNSAGASFHAAKLLLDLGSPQLAQVQLDQAQRCLTADTSSEGMTILSVTNTLLRAQVCYASGEVEAGVHCLCEVLKETALHHSKSWYMLKARALQTASAYLSLDTGMLQTHLRQTIIQHGLKTPDTAQYEALKLLCSLVMMLLGNGFYGAPSLNTDTRFIDQGDSVVFKWLLLSEVLLCSERMVRLRSSGGTAHEAKAQCLEALKLATKLHTLSHCAELLVLKAELELMKGAGEASVLDLEQVRHLLDLCTDFGQQQQKSEMKIKPRKGRPAVKASVPEIPEEEEDMRGLLSSRSLGREALEELSELGQEASPPLKPKRQRMLSCLSHAETCPCPCCTEPGLARVSVLWALAQADIQSEAQNSRRLRHIAKLRCRSIGAKLQAHLAALVPIKCSEKPCMLQPEIVRVHLSTVLTLLCCGVAETGKADALWDDIEAGLEAVEPRGALLPELGPLKAALLGAKAVACCLALAGKKQCSPEELFSSVWGWTPPTAPKIKTPVKPRGKSSSSDKPLSATAPSAKNLTENKREVSIEPGGGNNREVAIASTKKAKSSMPKITTKPAMVFKTPRATRTPRSVSVMTPAGTATDLRAFDFTNEVPDITVSSTPLPAVKATPSSRSGVMRSKDMSKGSFQVFADSSPLQEKPVPVPAAPKRTKRSRFKVEFSDDSDAETANVPESKSISSAPKPASKPTLNRAPEQDRPRRTRTVKKSTALCPSGASSEEEMQPRRGRSRKAQSADDPERMRMIREDEGGDGLDISLEDLQESDTEMVNTADGPDADCEVLRRDLGADPTRDCVKELRSSGQTGIPIPHTHVTPGELSVDRIQSLLTSSWLLLHHFPSPSLYPHLCSLLAQSFGLSNPVTTAMLHAQSLGVSSRHHMTRHLASRIRKLKKSSGDVAESLSGLSLEESSSQMQTKILSSLESIYSFTCTQPTHFPHTHCREFTQQLQHLPTGVTVCLLSLVGVCPGEIGNTLLITRLERGSTPITMRIPTAQTPRSMAVLLEEMEAVLQGQKKVSAVADKAQWWEGRKALDARVQKLLEDMEEALGVWRALLLPLTSDPELPTQMKRLQSSVKGTKITVDMLKVILSAAPLLSVSDLQSLCEGACLQDGQLLKLLQKCVCELRGREEPHGHTVLILDKYLQKLPWENISCLKPCSVTRMPSLHAVLGHSHFQEVDPDCVLSRGVDPQQVYFVLNPDGNLPDTEKRFRDWFTGERVWQGVSGAPPDPDQLQEAVTTKDLYIYVGHGAGARFLDTQRLLRGNVHAVALLFGCSSAALSVQGNLEGSGITLSYLAAGCPLVLGNLWDVTDRDIDRFTSALLQSWLSGGSGSSLLQHLVRSRDATHLKHMIGAAPIAYGLPTRRFLELSLNGVKESVKFPVNPEVHVILSLLLFPNMAVNLTELSLPQLEGLKSQLDQETEFLSSSIAQLKVVQTKYVEAKDSLNILRKSNEGKELLVPLTSSMYVPGTLNDVEHVLINVGNRLLCGEAERVCVCVVFQNVEDGKDFFKRKIDFLTKQMEKIQPTLQEKYAMK</sequence>
<dbReference type="CDD" id="cd23157">
    <property type="entry name" value="Prefoldin_5"/>
    <property type="match status" value="1"/>
</dbReference>
<feature type="domain" description="Peptidase C50" evidence="6">
    <location>
        <begin position="1979"/>
        <end position="2074"/>
    </location>
</feature>
<dbReference type="InterPro" id="IPR005314">
    <property type="entry name" value="Peptidase_C50"/>
</dbReference>
<dbReference type="SUPFAM" id="SSF48452">
    <property type="entry name" value="TPR-like"/>
    <property type="match status" value="1"/>
</dbReference>
<feature type="compositionally biased region" description="Low complexity" evidence="5">
    <location>
        <begin position="1469"/>
        <end position="1482"/>
    </location>
</feature>
<dbReference type="SUPFAM" id="SSF46579">
    <property type="entry name" value="Prefoldin"/>
    <property type="match status" value="1"/>
</dbReference>
<dbReference type="GO" id="GO:0005634">
    <property type="term" value="C:nucleus"/>
    <property type="evidence" value="ECO:0007669"/>
    <property type="project" value="InterPro"/>
</dbReference>
<evidence type="ECO:0000256" key="4">
    <source>
        <dbReference type="ARBA" id="ARBA00022829"/>
    </source>
</evidence>
<dbReference type="Pfam" id="PF03568">
    <property type="entry name" value="Separin_C"/>
    <property type="match status" value="1"/>
</dbReference>
<feature type="region of interest" description="Disordered" evidence="5">
    <location>
        <begin position="1052"/>
        <end position="1081"/>
    </location>
</feature>
<protein>
    <recommendedName>
        <fullName evidence="2">separase</fullName>
        <ecNumber evidence="2">3.4.22.49</ecNumber>
    </recommendedName>
</protein>
<dbReference type="InterPro" id="IPR009053">
    <property type="entry name" value="Prefoldin"/>
</dbReference>
<reference evidence="7" key="1">
    <citation type="submission" date="2023-06" db="EMBL/GenBank/DDBJ databases">
        <title>Male Hemibagrus guttatus genome.</title>
        <authorList>
            <person name="Bian C."/>
        </authorList>
    </citation>
    <scope>NUCLEOTIDE SEQUENCE</scope>
    <source>
        <strain evidence="7">Male_cb2023</strain>
        <tissue evidence="7">Muscle</tissue>
    </source>
</reference>
<dbReference type="PROSITE" id="PS51700">
    <property type="entry name" value="SEPARIN"/>
    <property type="match status" value="1"/>
</dbReference>
<evidence type="ECO:0000256" key="5">
    <source>
        <dbReference type="SAM" id="MobiDB-lite"/>
    </source>
</evidence>
<dbReference type="InterPro" id="IPR030397">
    <property type="entry name" value="SEPARIN_core_dom"/>
</dbReference>